<dbReference type="Gene3D" id="3.40.50.620">
    <property type="entry name" value="HUPs"/>
    <property type="match status" value="2"/>
</dbReference>
<dbReference type="InterPro" id="IPR014729">
    <property type="entry name" value="Rossmann-like_a/b/a_fold"/>
</dbReference>
<dbReference type="Pfam" id="PF00582">
    <property type="entry name" value="Usp"/>
    <property type="match status" value="2"/>
</dbReference>
<dbReference type="InterPro" id="IPR006015">
    <property type="entry name" value="Universal_stress_UspA"/>
</dbReference>
<organism evidence="3 4">
    <name type="scientific">Actinoallomurus liliacearum</name>
    <dbReference type="NCBI Taxonomy" id="1080073"/>
    <lineage>
        <taxon>Bacteria</taxon>
        <taxon>Bacillati</taxon>
        <taxon>Actinomycetota</taxon>
        <taxon>Actinomycetes</taxon>
        <taxon>Streptosporangiales</taxon>
        <taxon>Thermomonosporaceae</taxon>
        <taxon>Actinoallomurus</taxon>
    </lineage>
</organism>
<dbReference type="Proteomes" id="UP001500212">
    <property type="component" value="Unassembled WGS sequence"/>
</dbReference>
<evidence type="ECO:0000256" key="1">
    <source>
        <dbReference type="ARBA" id="ARBA00008791"/>
    </source>
</evidence>
<feature type="domain" description="UspA" evidence="2">
    <location>
        <begin position="3"/>
        <end position="139"/>
    </location>
</feature>
<feature type="domain" description="UspA" evidence="2">
    <location>
        <begin position="147"/>
        <end position="285"/>
    </location>
</feature>
<evidence type="ECO:0000259" key="2">
    <source>
        <dbReference type="Pfam" id="PF00582"/>
    </source>
</evidence>
<name>A0ABP8TML6_9ACTN</name>
<evidence type="ECO:0000313" key="4">
    <source>
        <dbReference type="Proteomes" id="UP001500212"/>
    </source>
</evidence>
<evidence type="ECO:0000313" key="3">
    <source>
        <dbReference type="EMBL" id="GAA4612039.1"/>
    </source>
</evidence>
<accession>A0ABP8TML6</accession>
<sequence length="288" mass="30608">MSEIIVGTDGSDQSLRAVEWAADEAVRRALPLRIVLAEAEWMYDTPIDPRLGAVREWLLAGDGDLLARAVSTARERAPGVMVQTETAPGQVARVLLSKAGDAAMIVLGGHGLGTATGLLLGSTTLQVVTHARVPTVVVRDLEPAIRREVVVGVDGSAVSEPAVGFAFEEAALRKARLRALHVWSHPASRGPGDMQPLVYDPRLVAEEELRLVETSLAAWQGKFPEVEVVFDVEHGRPARVLAGASARADLLVVSTRGRGGFSGLLLGSVSHALLHRAHCPLVVVPPVR</sequence>
<dbReference type="RefSeq" id="WP_345359449.1">
    <property type="nucleotide sequence ID" value="NZ_BAABHJ010000019.1"/>
</dbReference>
<comment type="caution">
    <text evidence="3">The sequence shown here is derived from an EMBL/GenBank/DDBJ whole genome shotgun (WGS) entry which is preliminary data.</text>
</comment>
<reference evidence="4" key="1">
    <citation type="journal article" date="2019" name="Int. J. Syst. Evol. Microbiol.">
        <title>The Global Catalogue of Microorganisms (GCM) 10K type strain sequencing project: providing services to taxonomists for standard genome sequencing and annotation.</title>
        <authorList>
            <consortium name="The Broad Institute Genomics Platform"/>
            <consortium name="The Broad Institute Genome Sequencing Center for Infectious Disease"/>
            <person name="Wu L."/>
            <person name="Ma J."/>
        </authorList>
    </citation>
    <scope>NUCLEOTIDE SEQUENCE [LARGE SCALE GENOMIC DNA]</scope>
    <source>
        <strain evidence="4">JCM 17938</strain>
    </source>
</reference>
<protein>
    <submittedName>
        <fullName evidence="3">Universal stress protein</fullName>
    </submittedName>
</protein>
<dbReference type="SUPFAM" id="SSF52402">
    <property type="entry name" value="Adenine nucleotide alpha hydrolases-like"/>
    <property type="match status" value="2"/>
</dbReference>
<comment type="similarity">
    <text evidence="1">Belongs to the universal stress protein A family.</text>
</comment>
<dbReference type="PRINTS" id="PR01438">
    <property type="entry name" value="UNVRSLSTRESS"/>
</dbReference>
<dbReference type="PANTHER" id="PTHR46268">
    <property type="entry name" value="STRESS RESPONSE PROTEIN NHAX"/>
    <property type="match status" value="1"/>
</dbReference>
<dbReference type="PANTHER" id="PTHR46268:SF6">
    <property type="entry name" value="UNIVERSAL STRESS PROTEIN UP12"/>
    <property type="match status" value="1"/>
</dbReference>
<gene>
    <name evidence="3" type="ORF">GCM10023195_51350</name>
</gene>
<dbReference type="EMBL" id="BAABHJ010000019">
    <property type="protein sequence ID" value="GAA4612039.1"/>
    <property type="molecule type" value="Genomic_DNA"/>
</dbReference>
<keyword evidence="4" id="KW-1185">Reference proteome</keyword>
<dbReference type="InterPro" id="IPR006016">
    <property type="entry name" value="UspA"/>
</dbReference>
<proteinExistence type="inferred from homology"/>